<dbReference type="SUPFAM" id="SSF54909">
    <property type="entry name" value="Dimeric alpha+beta barrel"/>
    <property type="match status" value="1"/>
</dbReference>
<evidence type="ECO:0000259" key="1">
    <source>
        <dbReference type="Pfam" id="PF07110"/>
    </source>
</evidence>
<dbReference type="OrthoDB" id="3535638at2"/>
<evidence type="ECO:0000313" key="3">
    <source>
        <dbReference type="Proteomes" id="UP000199416"/>
    </source>
</evidence>
<organism evidence="2 3">
    <name type="scientific">Geodermatophilus telluris</name>
    <dbReference type="NCBI Taxonomy" id="1190417"/>
    <lineage>
        <taxon>Bacteria</taxon>
        <taxon>Bacillati</taxon>
        <taxon>Actinomycetota</taxon>
        <taxon>Actinomycetes</taxon>
        <taxon>Geodermatophilales</taxon>
        <taxon>Geodermatophilaceae</taxon>
        <taxon>Geodermatophilus</taxon>
    </lineage>
</organism>
<dbReference type="GO" id="GO:0016491">
    <property type="term" value="F:oxidoreductase activity"/>
    <property type="evidence" value="ECO:0007669"/>
    <property type="project" value="InterPro"/>
</dbReference>
<gene>
    <name evidence="2" type="ORF">SAMN05660690_1952</name>
</gene>
<dbReference type="Pfam" id="PF07110">
    <property type="entry name" value="EthD"/>
    <property type="match status" value="1"/>
</dbReference>
<dbReference type="EMBL" id="FMZF01000002">
    <property type="protein sequence ID" value="SDC57111.1"/>
    <property type="molecule type" value="Genomic_DNA"/>
</dbReference>
<reference evidence="3" key="1">
    <citation type="submission" date="2016-10" db="EMBL/GenBank/DDBJ databases">
        <authorList>
            <person name="Varghese N."/>
            <person name="Submissions S."/>
        </authorList>
    </citation>
    <scope>NUCLEOTIDE SEQUENCE [LARGE SCALE GENOMIC DNA]</scope>
    <source>
        <strain evidence="3">DSM 45421</strain>
    </source>
</reference>
<dbReference type="Proteomes" id="UP000199416">
    <property type="component" value="Unassembled WGS sequence"/>
</dbReference>
<dbReference type="STRING" id="1190417.SAMN05660690_1952"/>
<keyword evidence="3" id="KW-1185">Reference proteome</keyword>
<dbReference type="InterPro" id="IPR009799">
    <property type="entry name" value="EthD_dom"/>
</dbReference>
<dbReference type="AlphaFoldDB" id="A0A1G6MNR2"/>
<feature type="domain" description="EthD" evidence="1">
    <location>
        <begin position="11"/>
        <end position="91"/>
    </location>
</feature>
<sequence>MFTVTFVLHEKPGTDRAEALRYWRETHGPIAAKVPGVRRYVQQHAVGAPEGDPPFLGVASLSFDDQDAFAAAGQSAEFAAAVADVDNFADPALVTAFTEDVVIVG</sequence>
<dbReference type="RefSeq" id="WP_091365472.1">
    <property type="nucleotide sequence ID" value="NZ_FMZF01000002.1"/>
</dbReference>
<dbReference type="InterPro" id="IPR011008">
    <property type="entry name" value="Dimeric_a/b-barrel"/>
</dbReference>
<evidence type="ECO:0000313" key="2">
    <source>
        <dbReference type="EMBL" id="SDC57111.1"/>
    </source>
</evidence>
<proteinExistence type="predicted"/>
<accession>A0A1G6MNR2</accession>
<dbReference type="NCBIfam" id="TIGR02118">
    <property type="entry name" value="EthD family reductase"/>
    <property type="match status" value="1"/>
</dbReference>
<dbReference type="Gene3D" id="3.30.70.100">
    <property type="match status" value="1"/>
</dbReference>
<name>A0A1G6MNR2_9ACTN</name>
<protein>
    <recommendedName>
        <fullName evidence="1">EthD domain-containing protein</fullName>
    </recommendedName>
</protein>